<feature type="transmembrane region" description="Helical" evidence="1">
    <location>
        <begin position="34"/>
        <end position="53"/>
    </location>
</feature>
<sequence length="332" mass="34947">MTGSPMKGRKRAAWTLVALAPICAEMTFGAIPLSVMWLLPLLVPMYGAGVLLIREAVRRTGGGWPSLLVLGLVYELAEDGIGLQALTSPALYQAAEWGPRVFGLNTTYWESQIGYHAVFSVMIPIMLTDLLHPAHRDRPYLRRGGLIGVGVVALLGVAMLRMLIPPVMDPGYQAPLPVLAAFVLAGVVLSVLALKVLPGRTPAPPAGTSAPKPAVVGLLAALATVAFLGLLIPIVPPPAGGRGWWVLVPMILAAAVAVVAGVLLHRWSAAGWTDTHRVWLAGGALVSHTLFGAAVMATTTFDRVGLVGFAVLMALLLVLLGRRAERRFVPSG</sequence>
<feature type="transmembrane region" description="Helical" evidence="1">
    <location>
        <begin position="176"/>
        <end position="194"/>
    </location>
</feature>
<feature type="transmembrane region" description="Helical" evidence="1">
    <location>
        <begin position="144"/>
        <end position="164"/>
    </location>
</feature>
<dbReference type="RefSeq" id="WP_132504368.1">
    <property type="nucleotide sequence ID" value="NZ_SMKP01000006.1"/>
</dbReference>
<keyword evidence="1" id="KW-0472">Membrane</keyword>
<reference evidence="2 3" key="1">
    <citation type="submission" date="2019-03" db="EMBL/GenBank/DDBJ databases">
        <title>Draft genome sequences of novel Actinobacteria.</title>
        <authorList>
            <person name="Sahin N."/>
            <person name="Ay H."/>
            <person name="Saygin H."/>
        </authorList>
    </citation>
    <scope>NUCLEOTIDE SEQUENCE [LARGE SCALE GENOMIC DNA]</scope>
    <source>
        <strain evidence="2 3">KC712</strain>
    </source>
</reference>
<dbReference type="Proteomes" id="UP000294543">
    <property type="component" value="Unassembled WGS sequence"/>
</dbReference>
<name>A0A4R4X4X3_9ACTN</name>
<feature type="transmembrane region" description="Helical" evidence="1">
    <location>
        <begin position="278"/>
        <end position="298"/>
    </location>
</feature>
<keyword evidence="1" id="KW-0812">Transmembrane</keyword>
<keyword evidence="1" id="KW-1133">Transmembrane helix</keyword>
<evidence type="ECO:0008006" key="4">
    <source>
        <dbReference type="Google" id="ProtNLM"/>
    </source>
</evidence>
<accession>A0A4R4X4X3</accession>
<dbReference type="EMBL" id="SMKP01000006">
    <property type="protein sequence ID" value="TDD25354.1"/>
    <property type="molecule type" value="Genomic_DNA"/>
</dbReference>
<proteinExistence type="predicted"/>
<evidence type="ECO:0000256" key="1">
    <source>
        <dbReference type="SAM" id="Phobius"/>
    </source>
</evidence>
<comment type="caution">
    <text evidence="2">The sequence shown here is derived from an EMBL/GenBank/DDBJ whole genome shotgun (WGS) entry which is preliminary data.</text>
</comment>
<keyword evidence="3" id="KW-1185">Reference proteome</keyword>
<dbReference type="OrthoDB" id="8478704at2"/>
<feature type="transmembrane region" description="Helical" evidence="1">
    <location>
        <begin position="244"/>
        <end position="266"/>
    </location>
</feature>
<protein>
    <recommendedName>
        <fullName evidence="4">DUF998 domain-containing protein</fullName>
    </recommendedName>
</protein>
<feature type="transmembrane region" description="Helical" evidence="1">
    <location>
        <begin position="304"/>
        <end position="321"/>
    </location>
</feature>
<organism evidence="2 3">
    <name type="scientific">Nonomuraea diastatica</name>
    <dbReference type="NCBI Taxonomy" id="1848329"/>
    <lineage>
        <taxon>Bacteria</taxon>
        <taxon>Bacillati</taxon>
        <taxon>Actinomycetota</taxon>
        <taxon>Actinomycetes</taxon>
        <taxon>Streptosporangiales</taxon>
        <taxon>Streptosporangiaceae</taxon>
        <taxon>Nonomuraea</taxon>
    </lineage>
</organism>
<evidence type="ECO:0000313" key="2">
    <source>
        <dbReference type="EMBL" id="TDD25354.1"/>
    </source>
</evidence>
<gene>
    <name evidence="2" type="ORF">E1294_03535</name>
</gene>
<dbReference type="AlphaFoldDB" id="A0A4R4X4X3"/>
<evidence type="ECO:0000313" key="3">
    <source>
        <dbReference type="Proteomes" id="UP000294543"/>
    </source>
</evidence>
<feature type="transmembrane region" description="Helical" evidence="1">
    <location>
        <begin position="214"/>
        <end position="232"/>
    </location>
</feature>